<feature type="compositionally biased region" description="Basic and acidic residues" evidence="5">
    <location>
        <begin position="49"/>
        <end position="62"/>
    </location>
</feature>
<keyword evidence="3" id="KW-0822">Tryptophan biosynthesis</keyword>
<gene>
    <name evidence="8" type="ORF">GBA63_04585</name>
</gene>
<dbReference type="Gene3D" id="1.20.970.10">
    <property type="entry name" value="Transferase, Pyrimidine Nucleoside Phosphorylase, Chain C"/>
    <property type="match status" value="1"/>
</dbReference>
<keyword evidence="1" id="KW-0328">Glycosyltransferase</keyword>
<dbReference type="InterPro" id="IPR036320">
    <property type="entry name" value="Glycosyl_Trfase_fam3_N_dom_sf"/>
</dbReference>
<evidence type="ECO:0000313" key="8">
    <source>
        <dbReference type="EMBL" id="QIN82000.1"/>
    </source>
</evidence>
<evidence type="ECO:0000313" key="9">
    <source>
        <dbReference type="Proteomes" id="UP000501452"/>
    </source>
</evidence>
<keyword evidence="4" id="KW-0057">Aromatic amino acid biosynthesis</keyword>
<dbReference type="Gene3D" id="3.40.1030.10">
    <property type="entry name" value="Nucleoside phosphorylase/phosphoribosyltransferase catalytic domain"/>
    <property type="match status" value="1"/>
</dbReference>
<organism evidence="8 9">
    <name type="scientific">Rubrobacter tropicus</name>
    <dbReference type="NCBI Taxonomy" id="2653851"/>
    <lineage>
        <taxon>Bacteria</taxon>
        <taxon>Bacillati</taxon>
        <taxon>Actinomycetota</taxon>
        <taxon>Rubrobacteria</taxon>
        <taxon>Rubrobacterales</taxon>
        <taxon>Rubrobacteraceae</taxon>
        <taxon>Rubrobacter</taxon>
    </lineage>
</organism>
<dbReference type="InterPro" id="IPR017459">
    <property type="entry name" value="Glycosyl_Trfase_fam3_N_dom"/>
</dbReference>
<dbReference type="Proteomes" id="UP000501452">
    <property type="component" value="Chromosome"/>
</dbReference>
<dbReference type="SUPFAM" id="SSF52418">
    <property type="entry name" value="Nucleoside phosphorylase/phosphoribosyltransferase catalytic domain"/>
    <property type="match status" value="1"/>
</dbReference>
<keyword evidence="9" id="KW-1185">Reference proteome</keyword>
<dbReference type="Pfam" id="PF02885">
    <property type="entry name" value="Glycos_trans_3N"/>
    <property type="match status" value="1"/>
</dbReference>
<keyword evidence="3" id="KW-0028">Amino-acid biosynthesis</keyword>
<name>A0A6G8Q6B7_9ACTN</name>
<dbReference type="InterPro" id="IPR035902">
    <property type="entry name" value="Nuc_phospho_transferase"/>
</dbReference>
<dbReference type="GO" id="GO:0005829">
    <property type="term" value="C:cytosol"/>
    <property type="evidence" value="ECO:0007669"/>
    <property type="project" value="TreeGrafter"/>
</dbReference>
<reference evidence="8 9" key="1">
    <citation type="submission" date="2019-10" db="EMBL/GenBank/DDBJ databases">
        <title>Rubrobacter sp nov SCSIO 52090 isolated from a deep-sea sediment in the South China Sea.</title>
        <authorList>
            <person name="Chen R.W."/>
        </authorList>
    </citation>
    <scope>NUCLEOTIDE SEQUENCE [LARGE SCALE GENOMIC DNA]</scope>
    <source>
        <strain evidence="8 9">SCSIO 52909</strain>
    </source>
</reference>
<feature type="compositionally biased region" description="Basic residues" evidence="5">
    <location>
        <begin position="34"/>
        <end position="43"/>
    </location>
</feature>
<dbReference type="AlphaFoldDB" id="A0A6G8Q6B7"/>
<dbReference type="PANTHER" id="PTHR43285:SF2">
    <property type="entry name" value="ANTHRANILATE PHOSPHORIBOSYLTRANSFERASE"/>
    <property type="match status" value="1"/>
</dbReference>
<dbReference type="KEGG" id="rub:GBA63_04585"/>
<dbReference type="InterPro" id="IPR000312">
    <property type="entry name" value="Glycosyl_Trfase_fam3"/>
</dbReference>
<accession>A0A6G8Q6B7</accession>
<dbReference type="Pfam" id="PF00591">
    <property type="entry name" value="Glycos_transf_3"/>
    <property type="match status" value="1"/>
</dbReference>
<feature type="domain" description="Glycosyl transferase family 3" evidence="6">
    <location>
        <begin position="132"/>
        <end position="379"/>
    </location>
</feature>
<evidence type="ECO:0000256" key="1">
    <source>
        <dbReference type="ARBA" id="ARBA00022676"/>
    </source>
</evidence>
<feature type="region of interest" description="Disordered" evidence="5">
    <location>
        <begin position="1"/>
        <end position="65"/>
    </location>
</feature>
<sequence length="396" mass="42093">MRRERRPLPRAHVAGDGQGRQGHPGRRIPASPRRAGRGRRGRRVTPGEGFREILKARARGPERLGPLDPELCGRAMELILSGGATPAQVGGFLLVGRAAGDGPAEMAGYARAVRSFVREIEAPDDRPVVTVTGGFDGKLRTLNVGAAASLVAAAAGARVVMTGCEGTPPKEGRTVFDALRGLGVCPSLSLREAEDSLLEHGFAAVGTEHYLPELHALLGLRWEMARRTVLNVVEKLVSPVPGSRMMVGMTHRPFLRSVPEALIRLGVERALVFQAIEGSDEAPLDGDSSMVRVSNGETEELRVAPESVGLPRTTRARIPWTDPEDEKRGVLAALECEDGPVRSLILYNAALRLWMADEAGSVAAGVESAEEAVRSGAALGLLDALRQPAVVPALDS</sequence>
<evidence type="ECO:0000256" key="3">
    <source>
        <dbReference type="ARBA" id="ARBA00022822"/>
    </source>
</evidence>
<dbReference type="SUPFAM" id="SSF47648">
    <property type="entry name" value="Nucleoside phosphorylase/phosphoribosyltransferase N-terminal domain"/>
    <property type="match status" value="1"/>
</dbReference>
<dbReference type="EMBL" id="CP045119">
    <property type="protein sequence ID" value="QIN82000.1"/>
    <property type="molecule type" value="Genomic_DNA"/>
</dbReference>
<feature type="domain" description="Glycosyl transferase family 3 N-terminal" evidence="7">
    <location>
        <begin position="52"/>
        <end position="115"/>
    </location>
</feature>
<dbReference type="GO" id="GO:0000162">
    <property type="term" value="P:L-tryptophan biosynthetic process"/>
    <property type="evidence" value="ECO:0007669"/>
    <property type="project" value="UniProtKB-KW"/>
</dbReference>
<evidence type="ECO:0000256" key="5">
    <source>
        <dbReference type="SAM" id="MobiDB-lite"/>
    </source>
</evidence>
<evidence type="ECO:0000256" key="2">
    <source>
        <dbReference type="ARBA" id="ARBA00022679"/>
    </source>
</evidence>
<proteinExistence type="predicted"/>
<protein>
    <recommendedName>
        <fullName evidence="10">Anthranilate phosphoribosyltransferase</fullName>
    </recommendedName>
</protein>
<dbReference type="PANTHER" id="PTHR43285">
    <property type="entry name" value="ANTHRANILATE PHOSPHORIBOSYLTRANSFERASE"/>
    <property type="match status" value="1"/>
</dbReference>
<evidence type="ECO:0008006" key="10">
    <source>
        <dbReference type="Google" id="ProtNLM"/>
    </source>
</evidence>
<dbReference type="GO" id="GO:0004048">
    <property type="term" value="F:anthranilate phosphoribosyltransferase activity"/>
    <property type="evidence" value="ECO:0007669"/>
    <property type="project" value="InterPro"/>
</dbReference>
<evidence type="ECO:0000259" key="7">
    <source>
        <dbReference type="Pfam" id="PF02885"/>
    </source>
</evidence>
<evidence type="ECO:0000256" key="4">
    <source>
        <dbReference type="ARBA" id="ARBA00023141"/>
    </source>
</evidence>
<keyword evidence="2" id="KW-0808">Transferase</keyword>
<evidence type="ECO:0000259" key="6">
    <source>
        <dbReference type="Pfam" id="PF00591"/>
    </source>
</evidence>
<dbReference type="InterPro" id="IPR005940">
    <property type="entry name" value="Anthranilate_Pribosyl_Tfrase"/>
</dbReference>